<dbReference type="Pfam" id="PF01037">
    <property type="entry name" value="AsnC_trans_reg"/>
    <property type="match status" value="1"/>
</dbReference>
<proteinExistence type="predicted"/>
<dbReference type="InterPro" id="IPR019888">
    <property type="entry name" value="Tscrpt_reg_AsnC-like"/>
</dbReference>
<dbReference type="InterPro" id="IPR011008">
    <property type="entry name" value="Dimeric_a/b-barrel"/>
</dbReference>
<dbReference type="InterPro" id="IPR036390">
    <property type="entry name" value="WH_DNA-bd_sf"/>
</dbReference>
<dbReference type="RefSeq" id="WP_047122267.1">
    <property type="nucleotide sequence ID" value="NZ_AZSD01000257.1"/>
</dbReference>
<dbReference type="SUPFAM" id="SSF46785">
    <property type="entry name" value="Winged helix' DNA-binding domain"/>
    <property type="match status" value="2"/>
</dbReference>
<keyword evidence="3" id="KW-0804">Transcription</keyword>
<name>A0A0F7W9Y1_STRLW</name>
<evidence type="ECO:0000313" key="5">
    <source>
        <dbReference type="EMBL" id="CQR66166.1"/>
    </source>
</evidence>
<dbReference type="InterPro" id="IPR000485">
    <property type="entry name" value="AsnC-type_HTH_dom"/>
</dbReference>
<organism evidence="5 6">
    <name type="scientific">Streptomyces leeuwenhoekii</name>
    <dbReference type="NCBI Taxonomy" id="1437453"/>
    <lineage>
        <taxon>Bacteria</taxon>
        <taxon>Bacillati</taxon>
        <taxon>Actinomycetota</taxon>
        <taxon>Actinomycetes</taxon>
        <taxon>Kitasatosporales</taxon>
        <taxon>Streptomycetaceae</taxon>
        <taxon>Streptomyces</taxon>
    </lineage>
</organism>
<dbReference type="GO" id="GO:0043200">
    <property type="term" value="P:response to amino acid"/>
    <property type="evidence" value="ECO:0007669"/>
    <property type="project" value="TreeGrafter"/>
</dbReference>
<dbReference type="InterPro" id="IPR019887">
    <property type="entry name" value="Tscrpt_reg_AsnC/Lrp_C"/>
</dbReference>
<dbReference type="PANTHER" id="PTHR30154:SF34">
    <property type="entry name" value="TRANSCRIPTIONAL REGULATOR AZLB"/>
    <property type="match status" value="1"/>
</dbReference>
<dbReference type="Pfam" id="PF13404">
    <property type="entry name" value="HTH_AsnC-type"/>
    <property type="match status" value="2"/>
</dbReference>
<evidence type="ECO:0000256" key="1">
    <source>
        <dbReference type="ARBA" id="ARBA00023015"/>
    </source>
</evidence>
<dbReference type="SUPFAM" id="SSF54909">
    <property type="entry name" value="Dimeric alpha+beta barrel"/>
    <property type="match status" value="2"/>
</dbReference>
<dbReference type="GO" id="GO:0005829">
    <property type="term" value="C:cytosol"/>
    <property type="evidence" value="ECO:0007669"/>
    <property type="project" value="TreeGrafter"/>
</dbReference>
<evidence type="ECO:0000259" key="4">
    <source>
        <dbReference type="PROSITE" id="PS50956"/>
    </source>
</evidence>
<evidence type="ECO:0000313" key="6">
    <source>
        <dbReference type="Proteomes" id="UP000035016"/>
    </source>
</evidence>
<keyword evidence="1" id="KW-0805">Transcription regulation</keyword>
<reference evidence="5 6" key="1">
    <citation type="submission" date="2015-02" db="EMBL/GenBank/DDBJ databases">
        <authorList>
            <person name="Gomez-Escribano P.J."/>
        </authorList>
    </citation>
    <scope>NUCLEOTIDE SEQUENCE [LARGE SCALE GENOMIC DNA]</scope>
    <source>
        <strain evidence="6">C34 (DSM 42122 / NRRL B-24963)</strain>
    </source>
</reference>
<accession>A0A0F7W9Y1</accession>
<dbReference type="Proteomes" id="UP000035016">
    <property type="component" value="Chromosome Chromosome"/>
</dbReference>
<dbReference type="AlphaFoldDB" id="A0A0F7W9Y1"/>
<dbReference type="SMART" id="SM00344">
    <property type="entry name" value="HTH_ASNC"/>
    <property type="match status" value="2"/>
</dbReference>
<protein>
    <submittedName>
        <fullName evidence="5">AsnC Family Transcriptional Regulator</fullName>
    </submittedName>
</protein>
<evidence type="ECO:0000256" key="3">
    <source>
        <dbReference type="ARBA" id="ARBA00023163"/>
    </source>
</evidence>
<sequence length="335" mass="36362">MESVTVSETDLQLLHALQISPRLPWNVLGDVLGISPTTAARHWARLSGEGLAWVTAYRPDLAGQLGDPVNALITAVCAPGRLSTIAQTLATHPQMLSVEIVSGDGDLHLTVAAPDRQALADYLLGPFAAVDGLLQSSTCWVTRLHKEGSKWRLRALSPAQVRRLRELTEPARAVASPVPRRPLDAADERILAALFTDGRASYAALAEAAAVSEPTLRRRLRRLIDAGRVAVRCDVAWEAAGWPVQTILALRVPADRLEETARALTARPETRLVATCVGEADLVVTAWLPSLADAHPFATMLAERFPGVRVVRWLTGLRAVKRMGRPLDERGRALR</sequence>
<dbReference type="PANTHER" id="PTHR30154">
    <property type="entry name" value="LEUCINE-RESPONSIVE REGULATORY PROTEIN"/>
    <property type="match status" value="1"/>
</dbReference>
<dbReference type="Gene3D" id="1.10.10.10">
    <property type="entry name" value="Winged helix-like DNA-binding domain superfamily/Winged helix DNA-binding domain"/>
    <property type="match status" value="2"/>
</dbReference>
<keyword evidence="2" id="KW-0238">DNA-binding</keyword>
<dbReference type="InterPro" id="IPR036388">
    <property type="entry name" value="WH-like_DNA-bd_sf"/>
</dbReference>
<evidence type="ECO:0000256" key="2">
    <source>
        <dbReference type="ARBA" id="ARBA00023125"/>
    </source>
</evidence>
<dbReference type="PROSITE" id="PS50956">
    <property type="entry name" value="HTH_ASNC_2"/>
    <property type="match status" value="1"/>
</dbReference>
<dbReference type="Gene3D" id="3.30.70.920">
    <property type="match status" value="2"/>
</dbReference>
<dbReference type="EMBL" id="LN831790">
    <property type="protein sequence ID" value="CQR66166.1"/>
    <property type="molecule type" value="Genomic_DNA"/>
</dbReference>
<gene>
    <name evidence="5" type="primary">sle_67120</name>
</gene>
<dbReference type="GO" id="GO:0043565">
    <property type="term" value="F:sequence-specific DNA binding"/>
    <property type="evidence" value="ECO:0007669"/>
    <property type="project" value="InterPro"/>
</dbReference>
<feature type="domain" description="HTH asnC-type" evidence="4">
    <location>
        <begin position="183"/>
        <end position="243"/>
    </location>
</feature>
<dbReference type="PRINTS" id="PR00033">
    <property type="entry name" value="HTHASNC"/>
</dbReference>
<dbReference type="KEGG" id="sle:sle_67120"/>